<accession>A0A9D1JRY4</accession>
<evidence type="ECO:0000313" key="5">
    <source>
        <dbReference type="EMBL" id="HIS48254.1"/>
    </source>
</evidence>
<dbReference type="EMBL" id="DVIT01000049">
    <property type="protein sequence ID" value="HIS48254.1"/>
    <property type="molecule type" value="Genomic_DNA"/>
</dbReference>
<protein>
    <recommendedName>
        <fullName evidence="3">Carboxylic ester hydrolase</fullName>
        <ecNumber evidence="3">3.1.1.-</ecNumber>
    </recommendedName>
</protein>
<name>A0A9D1JRY4_9FIRM</name>
<dbReference type="AlphaFoldDB" id="A0A9D1JRY4"/>
<evidence type="ECO:0000256" key="3">
    <source>
        <dbReference type="RuleBase" id="RU361235"/>
    </source>
</evidence>
<sequence length="518" mass="58082">MLVYSAHLPEINRIAKTKYGQLRGAWGDTQTITVFKGVPYAKPPIGPLRWQAPQEPDCWEGIRDAREFSGRSWQPEDTDPNAFYRKEFRANPVQNTEDCLYLNIWTPEVKPGAGYPVMFWVHGGALHGGYGFEASFDGEAFCRKGVILVTINYRLGLLGFYASSQLSQESTDHVSGNYGYLDQIAALKWVKENIYNFGGDPENITVFGQSAGAGSVMNLVTSPLSRHLMRKAILQSGVFLFKFGSPGGIGMGFSNTPDIRSMEALGDEFMASLGCSSLEEIRKLSPETLFTAPGTGFGGKFNFGPCVDGYVMEEEPALAFRNGHYADIPYMVGANADENELTSLAKSPEEFLAQAQMTFGADTQRFLDALKMEIRTPKDVKEALKKLDVMRTGSQVFAQMQSLKNRKDTWVYYFCRKLPGDTKGSFHSAELWYVFNTLRRCWRPMTPQDVSLADAMNTYWANFAKNGHPNGGGLLEWPAWKDKDPKEMYFNENSHMEKAQLSSVREFILNYITEGEQI</sequence>
<reference evidence="5" key="1">
    <citation type="submission" date="2020-10" db="EMBL/GenBank/DDBJ databases">
        <authorList>
            <person name="Gilroy R."/>
        </authorList>
    </citation>
    <scope>NUCLEOTIDE SEQUENCE</scope>
    <source>
        <strain evidence="5">CHK178-757</strain>
    </source>
</reference>
<dbReference type="SUPFAM" id="SSF53474">
    <property type="entry name" value="alpha/beta-Hydrolases"/>
    <property type="match status" value="1"/>
</dbReference>
<dbReference type="InterPro" id="IPR019819">
    <property type="entry name" value="Carboxylesterase_B_CS"/>
</dbReference>
<dbReference type="InterPro" id="IPR029058">
    <property type="entry name" value="AB_hydrolase_fold"/>
</dbReference>
<dbReference type="GO" id="GO:0016787">
    <property type="term" value="F:hydrolase activity"/>
    <property type="evidence" value="ECO:0007669"/>
    <property type="project" value="UniProtKB-KW"/>
</dbReference>
<dbReference type="EC" id="3.1.1.-" evidence="3"/>
<evidence type="ECO:0000313" key="6">
    <source>
        <dbReference type="Proteomes" id="UP000823927"/>
    </source>
</evidence>
<dbReference type="PROSITE" id="PS00122">
    <property type="entry name" value="CARBOXYLESTERASE_B_1"/>
    <property type="match status" value="1"/>
</dbReference>
<evidence type="ECO:0000256" key="2">
    <source>
        <dbReference type="ARBA" id="ARBA00022801"/>
    </source>
</evidence>
<gene>
    <name evidence="5" type="ORF">IAB46_12005</name>
</gene>
<dbReference type="InterPro" id="IPR002018">
    <property type="entry name" value="CarbesteraseB"/>
</dbReference>
<proteinExistence type="inferred from homology"/>
<dbReference type="PANTHER" id="PTHR11559">
    <property type="entry name" value="CARBOXYLESTERASE"/>
    <property type="match status" value="1"/>
</dbReference>
<comment type="similarity">
    <text evidence="1 3">Belongs to the type-B carboxylesterase/lipase family.</text>
</comment>
<reference evidence="5" key="2">
    <citation type="journal article" date="2021" name="PeerJ">
        <title>Extensive microbial diversity within the chicken gut microbiome revealed by metagenomics and culture.</title>
        <authorList>
            <person name="Gilroy R."/>
            <person name="Ravi A."/>
            <person name="Getino M."/>
            <person name="Pursley I."/>
            <person name="Horton D.L."/>
            <person name="Alikhan N.F."/>
            <person name="Baker D."/>
            <person name="Gharbi K."/>
            <person name="Hall N."/>
            <person name="Watson M."/>
            <person name="Adriaenssens E.M."/>
            <person name="Foster-Nyarko E."/>
            <person name="Jarju S."/>
            <person name="Secka A."/>
            <person name="Antonio M."/>
            <person name="Oren A."/>
            <person name="Chaudhuri R.R."/>
            <person name="La Ragione R."/>
            <person name="Hildebrand F."/>
            <person name="Pallen M.J."/>
        </authorList>
    </citation>
    <scope>NUCLEOTIDE SEQUENCE</scope>
    <source>
        <strain evidence="5">CHK178-757</strain>
    </source>
</reference>
<keyword evidence="2 3" id="KW-0378">Hydrolase</keyword>
<dbReference type="PROSITE" id="PS00941">
    <property type="entry name" value="CARBOXYLESTERASE_B_2"/>
    <property type="match status" value="1"/>
</dbReference>
<dbReference type="Pfam" id="PF00135">
    <property type="entry name" value="COesterase"/>
    <property type="match status" value="1"/>
</dbReference>
<dbReference type="Gene3D" id="3.40.50.1820">
    <property type="entry name" value="alpha/beta hydrolase"/>
    <property type="match status" value="1"/>
</dbReference>
<dbReference type="InterPro" id="IPR050309">
    <property type="entry name" value="Type-B_Carboxylest/Lipase"/>
</dbReference>
<comment type="caution">
    <text evidence="5">The sequence shown here is derived from an EMBL/GenBank/DDBJ whole genome shotgun (WGS) entry which is preliminary data.</text>
</comment>
<dbReference type="Proteomes" id="UP000823927">
    <property type="component" value="Unassembled WGS sequence"/>
</dbReference>
<evidence type="ECO:0000256" key="1">
    <source>
        <dbReference type="ARBA" id="ARBA00005964"/>
    </source>
</evidence>
<feature type="domain" description="Carboxylesterase type B" evidence="4">
    <location>
        <begin position="14"/>
        <end position="498"/>
    </location>
</feature>
<dbReference type="InterPro" id="IPR019826">
    <property type="entry name" value="Carboxylesterase_B_AS"/>
</dbReference>
<evidence type="ECO:0000259" key="4">
    <source>
        <dbReference type="Pfam" id="PF00135"/>
    </source>
</evidence>
<organism evidence="5 6">
    <name type="scientific">Candidatus Scybalocola faecigallinarum</name>
    <dbReference type="NCBI Taxonomy" id="2840941"/>
    <lineage>
        <taxon>Bacteria</taxon>
        <taxon>Bacillati</taxon>
        <taxon>Bacillota</taxon>
        <taxon>Clostridia</taxon>
        <taxon>Lachnospirales</taxon>
        <taxon>Lachnospiraceae</taxon>
        <taxon>Lachnospiraceae incertae sedis</taxon>
        <taxon>Candidatus Scybalocola (ex Gilroy et al. 2021)</taxon>
    </lineage>
</organism>